<protein>
    <submittedName>
        <fullName evidence="1">Ribonucleotide reductase large subunit</fullName>
    </submittedName>
</protein>
<sequence length="474" mass="55615">MQACLFGRYGIKGFQLKHDIKIWYNLIELEYKLLKLPTSYPRAHKIISLLNNAEFVPDFKPELQAISKLAVIILYSSMSLYNLKDKISLCYWCRYCAECLNVMFGKFHDTLKDLESEDYDAASPLLSLIKDNTFQYDPAERSSLFFRYDFYQTMQDIYIECMMMMCGCDECRRIFFNYKNKKNDEIFMSVYCDVFPELGILELPILPHFGVYNMKHLKDQFKKDLCLSLIYGQVKKRRFPLKFDFDPDKINVYVDLLTMLGNIVFMLYVVNKIHAAVKKENSMYKEFVDTQVKVLVEWLQNCKTIGTIGCFSDPFRSRLGKVYSTVKNTHIFDHIMDFLIPIVRNGMQLPDYFNFKYRDMHIKFLKHVFDIERDFVLNCSDLIAADNLTHGYMLISSDVNDVMTSVFNGSYGLSDMHLANFSSIDGILSFAFEQMDVQDESNDISIFYEEDSRIIQFQTGCYQPVSLDGMYFTK</sequence>
<accession>A0A1P8VIS1</accession>
<gene>
    <name evidence="1" type="primary">ORF20</name>
    <name evidence="1" type="ORF">MRV_0024</name>
</gene>
<keyword evidence="2" id="KW-1185">Reference proteome</keyword>
<dbReference type="Proteomes" id="UP000202182">
    <property type="component" value="Segment"/>
</dbReference>
<organism evidence="1">
    <name type="scientific">Murid betaherpesvirus 3</name>
    <dbReference type="NCBI Taxonomy" id="2560603"/>
    <lineage>
        <taxon>Viruses</taxon>
        <taxon>Duplodnaviria</taxon>
        <taxon>Heunggongvirae</taxon>
        <taxon>Peploviricota</taxon>
        <taxon>Herviviricetes</taxon>
        <taxon>Herpesvirales</taxon>
        <taxon>Orthoherpesviridae</taxon>
        <taxon>Betaherpesvirinae</taxon>
        <taxon>Roseolovirus</taxon>
        <taxon>Roseolovirus muridbeta3</taxon>
    </lineage>
</organism>
<dbReference type="EMBL" id="KY355735">
    <property type="protein sequence ID" value="APZ76235.1"/>
    <property type="molecule type" value="Genomic_DNA"/>
</dbReference>
<dbReference type="InterPro" id="IPR010302">
    <property type="entry name" value="UL27-like_protein_herpesevirus"/>
</dbReference>
<evidence type="ECO:0000313" key="1">
    <source>
        <dbReference type="EMBL" id="APZ76235.1"/>
    </source>
</evidence>
<reference evidence="1" key="1">
    <citation type="submission" date="2016-12" db="EMBL/GenBank/DDBJ databases">
        <title>A murine herpesvirus closely related to ubiquitous human herpesviruses causes T-cell depletion.</title>
        <authorList>
            <person name="Patel S.J."/>
            <person name="Zhao G."/>
            <person name="Penna V.R."/>
            <person name="Park E."/>
            <person name="Lauron E.J."/>
            <person name="Harvey I.B."/>
            <person name="Beatty W.L."/>
            <person name="Plougastel-Douglas B."/>
            <person name="Poursine-Laurent J."/>
            <person name="Fremont D.H."/>
            <person name="Wang D."/>
            <person name="Yokoyama W.M."/>
        </authorList>
    </citation>
    <scope>NUCLEOTIDE SEQUENCE [LARGE SCALE GENOMIC DNA]</scope>
    <source>
        <strain evidence="1">YOK1</strain>
    </source>
</reference>
<dbReference type="KEGG" id="vg:30999361"/>
<dbReference type="Pfam" id="PF05999">
    <property type="entry name" value="Herpes_U5"/>
    <property type="match status" value="1"/>
</dbReference>
<proteinExistence type="predicted"/>
<dbReference type="OrthoDB" id="8034at10239"/>
<evidence type="ECO:0000313" key="2">
    <source>
        <dbReference type="Proteomes" id="UP000202182"/>
    </source>
</evidence>
<name>A0A1P8VIS1_9BETA</name>